<evidence type="ECO:0000256" key="4">
    <source>
        <dbReference type="SAM" id="MobiDB-lite"/>
    </source>
</evidence>
<protein>
    <recommendedName>
        <fullName evidence="2 3">Single-stranded DNA-binding protein</fullName>
        <shortName evidence="2">SSB</shortName>
    </recommendedName>
</protein>
<dbReference type="Proteomes" id="UP000633943">
    <property type="component" value="Unassembled WGS sequence"/>
</dbReference>
<evidence type="ECO:0000313" key="5">
    <source>
        <dbReference type="EMBL" id="NMG14221.1"/>
    </source>
</evidence>
<dbReference type="InterPro" id="IPR000424">
    <property type="entry name" value="Primosome_PriB/ssb"/>
</dbReference>
<keyword evidence="6" id="KW-1185">Reference proteome</keyword>
<dbReference type="PIRSF" id="PIRSF002070">
    <property type="entry name" value="SSB"/>
    <property type="match status" value="1"/>
</dbReference>
<dbReference type="EMBL" id="WTVP01000002">
    <property type="protein sequence ID" value="NMG14221.1"/>
    <property type="molecule type" value="Genomic_DNA"/>
</dbReference>
<dbReference type="Gene3D" id="2.40.50.140">
    <property type="entry name" value="Nucleic acid-binding proteins"/>
    <property type="match status" value="1"/>
</dbReference>
<comment type="caution">
    <text evidence="5">The sequence shown here is derived from an EMBL/GenBank/DDBJ whole genome shotgun (WGS) entry which is preliminary data.</text>
</comment>
<evidence type="ECO:0000256" key="2">
    <source>
        <dbReference type="HAMAP-Rule" id="MF_00984"/>
    </source>
</evidence>
<dbReference type="GO" id="GO:0003677">
    <property type="term" value="F:DNA binding"/>
    <property type="evidence" value="ECO:0007669"/>
    <property type="project" value="UniProtKB-KW"/>
</dbReference>
<comment type="subunit">
    <text evidence="2">Homotetramer.</text>
</comment>
<dbReference type="InterPro" id="IPR012340">
    <property type="entry name" value="NA-bd_OB-fold"/>
</dbReference>
<name>A0ABX1NRA6_9RHOO</name>
<sequence>MASVNKVLLVGKLGADPELRLSAGGEAVCTLRLATTERYRDRNGEQKEATEWHRVALFGRLAEVAGEYLRKGAAVFVEGSVRTRKWQDAGGQDRYTTEVVGQEMKMLGRAAQGGDNQEPRKETAASSRVAAPKAPRNKPDFGVFDELDVPF</sequence>
<dbReference type="NCBIfam" id="TIGR00621">
    <property type="entry name" value="ssb"/>
    <property type="match status" value="1"/>
</dbReference>
<reference evidence="5 6" key="1">
    <citation type="submission" date="2019-12" db="EMBL/GenBank/DDBJ databases">
        <title>Comparative genomics gives insights into the taxonomy of the Azoarcus-Aromatoleum group and reveals separate origins of nif in the plant-associated Azoarcus and non-plant-associated Aromatoleum sub-groups.</title>
        <authorList>
            <person name="Lafos M."/>
            <person name="Maluk M."/>
            <person name="Batista M."/>
            <person name="Junghare M."/>
            <person name="Carmona M."/>
            <person name="Faoro H."/>
            <person name="Cruz L.M."/>
            <person name="Battistoni F."/>
            <person name="De Souza E."/>
            <person name="Pedrosa F."/>
            <person name="Chen W.-M."/>
            <person name="Poole P.S."/>
            <person name="Dixon R.A."/>
            <person name="James E.K."/>
        </authorList>
    </citation>
    <scope>NUCLEOTIDE SEQUENCE [LARGE SCALE GENOMIC DNA]</scope>
    <source>
        <strain evidence="5 6">PbN1</strain>
    </source>
</reference>
<dbReference type="InterPro" id="IPR011344">
    <property type="entry name" value="ssDNA-bd"/>
</dbReference>
<keyword evidence="1 2" id="KW-0238">DNA-binding</keyword>
<feature type="region of interest" description="Disordered" evidence="4">
    <location>
        <begin position="107"/>
        <end position="151"/>
    </location>
</feature>
<dbReference type="PANTHER" id="PTHR10302:SF27">
    <property type="entry name" value="SINGLE-STRANDED DNA-BINDING PROTEIN"/>
    <property type="match status" value="1"/>
</dbReference>
<comment type="caution">
    <text evidence="2">Lacks conserved residue(s) required for the propagation of feature annotation.</text>
</comment>
<dbReference type="SUPFAM" id="SSF50249">
    <property type="entry name" value="Nucleic acid-binding proteins"/>
    <property type="match status" value="1"/>
</dbReference>
<proteinExistence type="inferred from homology"/>
<dbReference type="PROSITE" id="PS50935">
    <property type="entry name" value="SSB"/>
    <property type="match status" value="1"/>
</dbReference>
<organism evidence="5 6">
    <name type="scientific">Aromatoleum bremense</name>
    <dbReference type="NCBI Taxonomy" id="76115"/>
    <lineage>
        <taxon>Bacteria</taxon>
        <taxon>Pseudomonadati</taxon>
        <taxon>Pseudomonadota</taxon>
        <taxon>Betaproteobacteria</taxon>
        <taxon>Rhodocyclales</taxon>
        <taxon>Rhodocyclaceae</taxon>
        <taxon>Aromatoleum</taxon>
    </lineage>
</organism>
<gene>
    <name evidence="5" type="primary">ssb</name>
    <name evidence="5" type="ORF">GPA24_01415</name>
</gene>
<evidence type="ECO:0000256" key="3">
    <source>
        <dbReference type="PIRNR" id="PIRNR002070"/>
    </source>
</evidence>
<dbReference type="PANTHER" id="PTHR10302">
    <property type="entry name" value="SINGLE-STRANDED DNA-BINDING PROTEIN"/>
    <property type="match status" value="1"/>
</dbReference>
<dbReference type="RefSeq" id="WP_169201047.1">
    <property type="nucleotide sequence ID" value="NZ_CP059467.1"/>
</dbReference>
<dbReference type="HAMAP" id="MF_00984">
    <property type="entry name" value="SSB"/>
    <property type="match status" value="1"/>
</dbReference>
<dbReference type="Pfam" id="PF00436">
    <property type="entry name" value="SSB"/>
    <property type="match status" value="1"/>
</dbReference>
<accession>A0ABX1NRA6</accession>
<evidence type="ECO:0000313" key="6">
    <source>
        <dbReference type="Proteomes" id="UP000633943"/>
    </source>
</evidence>
<dbReference type="CDD" id="cd04496">
    <property type="entry name" value="SSB_OBF"/>
    <property type="match status" value="1"/>
</dbReference>
<evidence type="ECO:0000256" key="1">
    <source>
        <dbReference type="ARBA" id="ARBA00023125"/>
    </source>
</evidence>